<dbReference type="InterPro" id="IPR027417">
    <property type="entry name" value="P-loop_NTPase"/>
</dbReference>
<dbReference type="AlphaFoldDB" id="A0A8J7PMQ6"/>
<evidence type="ECO:0000313" key="2">
    <source>
        <dbReference type="Proteomes" id="UP000664277"/>
    </source>
</evidence>
<dbReference type="Proteomes" id="UP000664277">
    <property type="component" value="Unassembled WGS sequence"/>
</dbReference>
<reference evidence="1" key="1">
    <citation type="submission" date="2021-02" db="EMBL/GenBank/DDBJ databases">
        <title>Genome-Resolved Metagenomics of a Microbial Community Performing Photosynthetic Biological Nutrient Removal.</title>
        <authorList>
            <person name="Mcdaniel E.A."/>
        </authorList>
    </citation>
    <scope>NUCLEOTIDE SEQUENCE</scope>
    <source>
        <strain evidence="1">UWPOB_OBS1</strain>
    </source>
</reference>
<dbReference type="SUPFAM" id="SSF52540">
    <property type="entry name" value="P-loop containing nucleoside triphosphate hydrolases"/>
    <property type="match status" value="1"/>
</dbReference>
<protein>
    <recommendedName>
        <fullName evidence="3">Phosphoribulokinase/uridine kinase domain-containing protein</fullName>
    </recommendedName>
</protein>
<dbReference type="EMBL" id="JAFLCK010000013">
    <property type="protein sequence ID" value="MBN8660812.1"/>
    <property type="molecule type" value="Genomic_DNA"/>
</dbReference>
<proteinExistence type="predicted"/>
<dbReference type="Gene3D" id="3.40.50.300">
    <property type="entry name" value="P-loop containing nucleotide triphosphate hydrolases"/>
    <property type="match status" value="2"/>
</dbReference>
<accession>A0A8J7PMQ6</accession>
<comment type="caution">
    <text evidence="1">The sequence shown here is derived from an EMBL/GenBank/DDBJ whole genome shotgun (WGS) entry which is preliminary data.</text>
</comment>
<sequence length="215" mass="23882">MTTLTIIRDLAKELLTKSEGGTYRYILGLAGAPAAGKSTVARLLKDMSDELSPGIAVVAPMDGFHRRNDELLQMGLWELKGIPATFDADAFLAKLEEIQDGNRRVGWPTFDRTIEEPTEDGVFIEPEHKIVIVEGNYLLLDIEPWREVGDYLDEVWYLESDQAVTKERLLARHKAGGKSEAAAVVKVESTDLPNAELIEECKGKADRLLLLPTFS</sequence>
<organism evidence="1 2">
    <name type="scientific">Candidatus Obscuribacter phosphatis</name>
    <dbReference type="NCBI Taxonomy" id="1906157"/>
    <lineage>
        <taxon>Bacteria</taxon>
        <taxon>Bacillati</taxon>
        <taxon>Candidatus Melainabacteria</taxon>
        <taxon>Candidatus Obscuribacterales</taxon>
        <taxon>Candidatus Obscuribacteraceae</taxon>
        <taxon>Candidatus Obscuribacter</taxon>
    </lineage>
</organism>
<evidence type="ECO:0000313" key="1">
    <source>
        <dbReference type="EMBL" id="MBN8660812.1"/>
    </source>
</evidence>
<name>A0A8J7PMQ6_9BACT</name>
<dbReference type="PANTHER" id="PTHR10285">
    <property type="entry name" value="URIDINE KINASE"/>
    <property type="match status" value="1"/>
</dbReference>
<gene>
    <name evidence="1" type="ORF">J0M35_10635</name>
</gene>
<evidence type="ECO:0008006" key="3">
    <source>
        <dbReference type="Google" id="ProtNLM"/>
    </source>
</evidence>